<evidence type="ECO:0000313" key="2">
    <source>
        <dbReference type="Proteomes" id="UP000321773"/>
    </source>
</evidence>
<evidence type="ECO:0008006" key="3">
    <source>
        <dbReference type="Google" id="ProtNLM"/>
    </source>
</evidence>
<protein>
    <recommendedName>
        <fullName evidence="3">DUF1450 domain-containing protein</fullName>
    </recommendedName>
</protein>
<proteinExistence type="predicted"/>
<sequence length="85" mass="9368">MGTIGIIIVEICESNLLSTIETEGLLENEYPEVSVITSSCLSFCGLCRLRPFAMVNGKRIKGKDVDDALINIRAAIEEELAFYRA</sequence>
<keyword evidence="2" id="KW-1185">Reference proteome</keyword>
<evidence type="ECO:0000313" key="1">
    <source>
        <dbReference type="EMBL" id="GEM04344.1"/>
    </source>
</evidence>
<dbReference type="Proteomes" id="UP000321773">
    <property type="component" value="Unassembled WGS sequence"/>
</dbReference>
<dbReference type="Pfam" id="PF07293">
    <property type="entry name" value="DUF1450"/>
    <property type="match status" value="1"/>
</dbReference>
<accession>A0ABQ0VTC0</accession>
<reference evidence="1 2" key="1">
    <citation type="submission" date="2019-07" db="EMBL/GenBank/DDBJ databases">
        <title>Whole genome shotgun sequence of Halolactibacillus miurensis NBRC 100873.</title>
        <authorList>
            <person name="Hosoyama A."/>
            <person name="Uohara A."/>
            <person name="Ohji S."/>
            <person name="Ichikawa N."/>
        </authorList>
    </citation>
    <scope>NUCLEOTIDE SEQUENCE [LARGE SCALE GENOMIC DNA]</scope>
    <source>
        <strain evidence="1 2">NBRC 100873</strain>
    </source>
</reference>
<organism evidence="1 2">
    <name type="scientific">Halolactibacillus miurensis</name>
    <dbReference type="NCBI Taxonomy" id="306541"/>
    <lineage>
        <taxon>Bacteria</taxon>
        <taxon>Bacillati</taxon>
        <taxon>Bacillota</taxon>
        <taxon>Bacilli</taxon>
        <taxon>Bacillales</taxon>
        <taxon>Bacillaceae</taxon>
        <taxon>Halolactibacillus</taxon>
    </lineage>
</organism>
<dbReference type="EMBL" id="BJWJ01000011">
    <property type="protein sequence ID" value="GEM04344.1"/>
    <property type="molecule type" value="Genomic_DNA"/>
</dbReference>
<gene>
    <name evidence="1" type="ORF">HMI01_13320</name>
</gene>
<dbReference type="InterPro" id="IPR009910">
    <property type="entry name" value="DUF1450"/>
</dbReference>
<name>A0ABQ0VTC0_9BACI</name>
<comment type="caution">
    <text evidence="1">The sequence shown here is derived from an EMBL/GenBank/DDBJ whole genome shotgun (WGS) entry which is preliminary data.</text>
</comment>